<evidence type="ECO:0000313" key="4">
    <source>
        <dbReference type="Proteomes" id="UP000326961"/>
    </source>
</evidence>
<dbReference type="EMBL" id="CP032452">
    <property type="protein sequence ID" value="QEZ67714.1"/>
    <property type="molecule type" value="Genomic_DNA"/>
</dbReference>
<dbReference type="Gene3D" id="2.40.50.100">
    <property type="match status" value="1"/>
</dbReference>
<dbReference type="InterPro" id="IPR017695">
    <property type="entry name" value="Se-dep_Mo_hydrolase_YqeB"/>
</dbReference>
<dbReference type="InterPro" id="IPR000089">
    <property type="entry name" value="Biotin_lipoyl"/>
</dbReference>
<dbReference type="Proteomes" id="UP000573963">
    <property type="component" value="Unassembled WGS sequence"/>
</dbReference>
<evidence type="ECO:0000259" key="1">
    <source>
        <dbReference type="Pfam" id="PF00364"/>
    </source>
</evidence>
<dbReference type="InterPro" id="IPR011053">
    <property type="entry name" value="Single_hybrid_motif"/>
</dbReference>
<dbReference type="Proteomes" id="UP000326961">
    <property type="component" value="Chromosome"/>
</dbReference>
<name>A0A5P3XC42_PARBF</name>
<evidence type="ECO:0000313" key="3">
    <source>
        <dbReference type="EMBL" id="QEZ67714.1"/>
    </source>
</evidence>
<dbReference type="Pfam" id="PF00364">
    <property type="entry name" value="Biotin_lipoyl"/>
    <property type="match status" value="1"/>
</dbReference>
<dbReference type="AlphaFoldDB" id="A0A5P3XC42"/>
<proteinExistence type="predicted"/>
<dbReference type="SUPFAM" id="SSF51230">
    <property type="entry name" value="Single hybrid motif"/>
    <property type="match status" value="1"/>
</dbReference>
<organism evidence="3 4">
    <name type="scientific">Paraclostridium bifermentans</name>
    <name type="common">Clostridium bifermentans</name>
    <dbReference type="NCBI Taxonomy" id="1490"/>
    <lineage>
        <taxon>Bacteria</taxon>
        <taxon>Bacillati</taxon>
        <taxon>Bacillota</taxon>
        <taxon>Clostridia</taxon>
        <taxon>Peptostreptococcales</taxon>
        <taxon>Peptostreptococcaceae</taxon>
        <taxon>Paraclostridium</taxon>
    </lineage>
</organism>
<dbReference type="EMBL" id="JABAFD010000002">
    <property type="protein sequence ID" value="NME08755.1"/>
    <property type="molecule type" value="Genomic_DNA"/>
</dbReference>
<sequence>MVDNLIIVRGAGDIATGVIHKLSRCGFNVLALEVKDPLSIRRKVCFSEAIYDGEVCIDGVVCKFVNNEDDLKKAFLSKKVCVTIDPEGILINKLKPKVVIDAIIAKKNLGTNKDMAPITIGLGPGFEAGFDVDFVIETMRGHDLGRIITKGYATENTGIPGNINGFSKERVIYSTEDGIIKNLCDIGDLVYKNQVIAKIENDKNSVDVLATMDGIIRGIIRNNSKIKKNLKIADIDPRKSELKNCETISDKARCIAGGVLEAVLMNWSDI</sequence>
<accession>A0A5P3XC42</accession>
<evidence type="ECO:0000313" key="5">
    <source>
        <dbReference type="Proteomes" id="UP000573963"/>
    </source>
</evidence>
<feature type="domain" description="Lipoyl-binding" evidence="1">
    <location>
        <begin position="176"/>
        <end position="234"/>
    </location>
</feature>
<reference evidence="3 4" key="1">
    <citation type="submission" date="2018-09" db="EMBL/GenBank/DDBJ databases">
        <title>A clostridial neurotoxin that targets Anopheles mosquitoes.</title>
        <authorList>
            <person name="Contreras E."/>
            <person name="Masuyer G."/>
            <person name="Qureshi N."/>
            <person name="Chawla S."/>
            <person name="Lim H.L."/>
            <person name="Chen J."/>
            <person name="Stenmark P."/>
            <person name="Gill S."/>
        </authorList>
    </citation>
    <scope>NUCLEOTIDE SEQUENCE [LARGE SCALE GENOMIC DNA]</scope>
    <source>
        <strain evidence="3 4">Cbm</strain>
    </source>
</reference>
<dbReference type="NCBIfam" id="TIGR03309">
    <property type="entry name" value="matur_yqeB"/>
    <property type="match status" value="1"/>
</dbReference>
<protein>
    <submittedName>
        <fullName evidence="3">EF2563 family selenium-dependent molybdenum hydroxylase system protein</fullName>
    </submittedName>
</protein>
<reference evidence="2 5" key="2">
    <citation type="submission" date="2020-04" db="EMBL/GenBank/DDBJ databases">
        <authorList>
            <person name="Hitch T.C.A."/>
            <person name="Wylensek D."/>
            <person name="Clavel T."/>
        </authorList>
    </citation>
    <scope>NUCLEOTIDE SEQUENCE [LARGE SCALE GENOMIC DNA]</scope>
    <source>
        <strain evidence="2 5">Med78_4-601-WT-2</strain>
    </source>
</reference>
<evidence type="ECO:0000313" key="2">
    <source>
        <dbReference type="EMBL" id="NME08755.1"/>
    </source>
</evidence>
<gene>
    <name evidence="3" type="ORF">D4A35_01740</name>
    <name evidence="2" type="ORF">HF875_04440</name>
</gene>